<reference evidence="2" key="1">
    <citation type="journal article" date="2023" name="Front. Plant Sci.">
        <title>Chromosomal-level genome assembly of Melastoma candidum provides insights into trichome evolution.</title>
        <authorList>
            <person name="Zhong Y."/>
            <person name="Wu W."/>
            <person name="Sun C."/>
            <person name="Zou P."/>
            <person name="Liu Y."/>
            <person name="Dai S."/>
            <person name="Zhou R."/>
        </authorList>
    </citation>
    <scope>NUCLEOTIDE SEQUENCE [LARGE SCALE GENOMIC DNA]</scope>
</reference>
<name>A0ACB9R856_9MYRT</name>
<evidence type="ECO:0000313" key="2">
    <source>
        <dbReference type="Proteomes" id="UP001057402"/>
    </source>
</evidence>
<protein>
    <submittedName>
        <fullName evidence="1">Uncharacterized protein</fullName>
    </submittedName>
</protein>
<gene>
    <name evidence="1" type="ORF">MLD38_012948</name>
</gene>
<proteinExistence type="predicted"/>
<dbReference type="EMBL" id="CM042883">
    <property type="protein sequence ID" value="KAI4375030.1"/>
    <property type="molecule type" value="Genomic_DNA"/>
</dbReference>
<dbReference type="Proteomes" id="UP001057402">
    <property type="component" value="Chromosome 4"/>
</dbReference>
<accession>A0ACB9R856</accession>
<keyword evidence="2" id="KW-1185">Reference proteome</keyword>
<sequence>MLPFPLFNPANEVRSFLPLFLSLSSSSCPTPSFLSAGDATFALTLVIFEGLRPSSYLATEEIVPESRIGLGSSLFLAVV</sequence>
<comment type="caution">
    <text evidence="1">The sequence shown here is derived from an EMBL/GenBank/DDBJ whole genome shotgun (WGS) entry which is preliminary data.</text>
</comment>
<organism evidence="1 2">
    <name type="scientific">Melastoma candidum</name>
    <dbReference type="NCBI Taxonomy" id="119954"/>
    <lineage>
        <taxon>Eukaryota</taxon>
        <taxon>Viridiplantae</taxon>
        <taxon>Streptophyta</taxon>
        <taxon>Embryophyta</taxon>
        <taxon>Tracheophyta</taxon>
        <taxon>Spermatophyta</taxon>
        <taxon>Magnoliopsida</taxon>
        <taxon>eudicotyledons</taxon>
        <taxon>Gunneridae</taxon>
        <taxon>Pentapetalae</taxon>
        <taxon>rosids</taxon>
        <taxon>malvids</taxon>
        <taxon>Myrtales</taxon>
        <taxon>Melastomataceae</taxon>
        <taxon>Melastomatoideae</taxon>
        <taxon>Melastomateae</taxon>
        <taxon>Melastoma</taxon>
    </lineage>
</organism>
<evidence type="ECO:0000313" key="1">
    <source>
        <dbReference type="EMBL" id="KAI4375030.1"/>
    </source>
</evidence>